<protein>
    <submittedName>
        <fullName evidence="1">Uncharacterized protein</fullName>
    </submittedName>
</protein>
<dbReference type="AlphaFoldDB" id="A0A8S1QV17"/>
<comment type="caution">
    <text evidence="1">The sequence shown here is derived from an EMBL/GenBank/DDBJ whole genome shotgun (WGS) entry which is preliminary data.</text>
</comment>
<accession>A0A8S1QV17</accession>
<dbReference type="Proteomes" id="UP000692954">
    <property type="component" value="Unassembled WGS sequence"/>
</dbReference>
<evidence type="ECO:0000313" key="1">
    <source>
        <dbReference type="EMBL" id="CAD8119449.1"/>
    </source>
</evidence>
<keyword evidence="2" id="KW-1185">Reference proteome</keyword>
<dbReference type="OrthoDB" id="292596at2759"/>
<gene>
    <name evidence="1" type="ORF">PSON_ATCC_30995.1.T1210086</name>
</gene>
<name>A0A8S1QV17_9CILI</name>
<reference evidence="1" key="1">
    <citation type="submission" date="2021-01" db="EMBL/GenBank/DDBJ databases">
        <authorList>
            <consortium name="Genoscope - CEA"/>
            <person name="William W."/>
        </authorList>
    </citation>
    <scope>NUCLEOTIDE SEQUENCE</scope>
</reference>
<dbReference type="EMBL" id="CAJJDN010000121">
    <property type="protein sequence ID" value="CAD8119449.1"/>
    <property type="molecule type" value="Genomic_DNA"/>
</dbReference>
<sequence length="136" mass="15763">MSCIIQLTYRAKQSLSLNPTRQLPRKVVLPKLYAQRQRAISFDKCQQNKNAVTISPKPCNQSPKIIAKSIKTEFNHMKLSQCSKKSVVLDRQQRKSTAQRKFNQIPINQNDFCYAGFETTDTDYEGFTLEAYLKRK</sequence>
<organism evidence="1 2">
    <name type="scientific">Paramecium sonneborni</name>
    <dbReference type="NCBI Taxonomy" id="65129"/>
    <lineage>
        <taxon>Eukaryota</taxon>
        <taxon>Sar</taxon>
        <taxon>Alveolata</taxon>
        <taxon>Ciliophora</taxon>
        <taxon>Intramacronucleata</taxon>
        <taxon>Oligohymenophorea</taxon>
        <taxon>Peniculida</taxon>
        <taxon>Parameciidae</taxon>
        <taxon>Paramecium</taxon>
    </lineage>
</organism>
<evidence type="ECO:0000313" key="2">
    <source>
        <dbReference type="Proteomes" id="UP000692954"/>
    </source>
</evidence>
<proteinExistence type="predicted"/>